<dbReference type="GO" id="GO:0019029">
    <property type="term" value="C:helical viral capsid"/>
    <property type="evidence" value="ECO:0007669"/>
    <property type="project" value="UniProtKB-KW"/>
</dbReference>
<keyword evidence="11 12" id="KW-0687">Ribonucleoprotein</keyword>
<evidence type="ECO:0000256" key="1">
    <source>
        <dbReference type="ARBA" id="ARBA00004192"/>
    </source>
</evidence>
<evidence type="ECO:0000256" key="7">
    <source>
        <dbReference type="ARBA" id="ARBA00022844"/>
    </source>
</evidence>
<evidence type="ECO:0000256" key="5">
    <source>
        <dbReference type="ARBA" id="ARBA00022497"/>
    </source>
</evidence>
<keyword evidence="8 12" id="KW-0694">RNA-binding</keyword>
<dbReference type="EMBL" id="MK989731">
    <property type="protein sequence ID" value="QED08782.1"/>
    <property type="molecule type" value="Viral_cRNA"/>
</dbReference>
<accession>A0A5B8WBP0</accession>
<keyword evidence="6 12" id="KW-0167">Capsid protein</keyword>
<evidence type="ECO:0000256" key="9">
    <source>
        <dbReference type="ARBA" id="ARBA00023086"/>
    </source>
</evidence>
<comment type="similarity">
    <text evidence="3 12">Belongs to the paramyxoviruses nucleocapsid family.</text>
</comment>
<comment type="subcellular location">
    <subcellularLocation>
        <location evidence="1 12">Host cytoplasm</location>
    </subcellularLocation>
    <subcellularLocation>
        <location evidence="2 12">Virion</location>
    </subcellularLocation>
</comment>
<evidence type="ECO:0000256" key="10">
    <source>
        <dbReference type="ARBA" id="ARBA00023200"/>
    </source>
</evidence>
<evidence type="ECO:0000256" key="6">
    <source>
        <dbReference type="ARBA" id="ARBA00022561"/>
    </source>
</evidence>
<name>A0A5B8WBP0_9MONO</name>
<evidence type="ECO:0000256" key="8">
    <source>
        <dbReference type="ARBA" id="ARBA00022884"/>
    </source>
</evidence>
<evidence type="ECO:0000256" key="3">
    <source>
        <dbReference type="ARBA" id="ARBA00007642"/>
    </source>
</evidence>
<protein>
    <recommendedName>
        <fullName evidence="4 12">Nucleoprotein</fullName>
    </recommendedName>
</protein>
<dbReference type="GO" id="GO:0019013">
    <property type="term" value="C:viral nucleocapsid"/>
    <property type="evidence" value="ECO:0007669"/>
    <property type="project" value="UniProtKB-KW"/>
</dbReference>
<dbReference type="GO" id="GO:0030430">
    <property type="term" value="C:host cell cytoplasm"/>
    <property type="evidence" value="ECO:0007669"/>
    <property type="project" value="UniProtKB-SubCell"/>
</dbReference>
<evidence type="ECO:0000313" key="13">
    <source>
        <dbReference type="EMBL" id="QED08782.1"/>
    </source>
</evidence>
<dbReference type="Pfam" id="PF03246">
    <property type="entry name" value="Pneumo_ncap"/>
    <property type="match status" value="1"/>
</dbReference>
<keyword evidence="10 12" id="KW-1035">Host cytoplasm</keyword>
<evidence type="ECO:0000256" key="4">
    <source>
        <dbReference type="ARBA" id="ARBA00014389"/>
    </source>
</evidence>
<keyword evidence="9 12" id="KW-0543">Viral nucleoprotein</keyword>
<keyword evidence="7 12" id="KW-0946">Virion</keyword>
<reference evidence="13" key="1">
    <citation type="submission" date="2019-05" db="EMBL/GenBank/DDBJ databases">
        <authorList>
            <person name="Phan M.V.T."/>
            <person name="Agoti C.N."/>
            <person name="Nokes D.J."/>
            <person name="Cotten M."/>
        </authorList>
    </citation>
    <scope>NUCLEOTIDE SEQUENCE</scope>
    <source>
        <strain evidence="13">20693_14_HMPV</strain>
    </source>
</reference>
<evidence type="ECO:0000256" key="2">
    <source>
        <dbReference type="ARBA" id="ARBA00004328"/>
    </source>
</evidence>
<dbReference type="InterPro" id="IPR004930">
    <property type="entry name" value="Pneumo_ncap"/>
</dbReference>
<keyword evidence="5 12" id="KW-1139">Helical capsid protein</keyword>
<comment type="function">
    <text evidence="12">Encapsidates the viral RNA genome by forming a left-handed helical nucleocapsid that protects the RNA from nucleases. RNA replication depends on the availability of soluble nucleoprotein. The encapsidated genomic RNA is termed the NC and serves as template for transcription and replication.</text>
</comment>
<evidence type="ECO:0000256" key="12">
    <source>
        <dbReference type="RuleBase" id="RU363106"/>
    </source>
</evidence>
<evidence type="ECO:0000256" key="11">
    <source>
        <dbReference type="ARBA" id="ARBA00023274"/>
    </source>
</evidence>
<sequence length="399" mass="44141">MGQVKMSLQGIHLSDLSYKHAILKESQYTIKRDVGTTTAVTPSSLQQEITLLCGEILYAKHTDYKYAAEIGIQYISTALGSERVQQILRNSGSEVQTVLTRTYSLGKIKNNKGEDLQMLDIHGVEKSWVEEIDKEARKTMATLLKESSGNIPQNQRPSAPDTPIILLCVGALIFTKLASTIEVGLETTVRRANRVLSDALKRYPRMDIPKIARSFYDLFEQKVYYRSLFIEYGKALGSSSTGSKAESLFVNIFMQAYGAGQTMLRWGVIARSSNNIMLGHVTVQAELKQVTEVYDLVREMGPESGLLHLRQSPKAGLLSLANCPNFASVVLGNASGLGIIGMYRGRVPNTELFSAAESYAKSLKESNKINFSSLGLTDEEKEAAEHFLNVSDDSQNDYE</sequence>
<dbReference type="GO" id="GO:1990904">
    <property type="term" value="C:ribonucleoprotein complex"/>
    <property type="evidence" value="ECO:0007669"/>
    <property type="project" value="UniProtKB-KW"/>
</dbReference>
<proteinExistence type="inferred from homology"/>
<dbReference type="GO" id="GO:0003723">
    <property type="term" value="F:RNA binding"/>
    <property type="evidence" value="ECO:0007669"/>
    <property type="project" value="UniProtKB-KW"/>
</dbReference>
<organism evidence="13">
    <name type="scientific">human metapneumovirus</name>
    <dbReference type="NCBI Taxonomy" id="162145"/>
    <lineage>
        <taxon>Viruses</taxon>
        <taxon>Riboviria</taxon>
        <taxon>Orthornavirae</taxon>
        <taxon>Negarnaviricota</taxon>
        <taxon>Haploviricotina</taxon>
        <taxon>Monjiviricetes</taxon>
        <taxon>Mononegavirales</taxon>
        <taxon>Pneumoviridae</taxon>
        <taxon>Metapneumovirus</taxon>
        <taxon>Metapneumovirus hominis</taxon>
    </lineage>
</organism>